<proteinExistence type="predicted"/>
<protein>
    <recommendedName>
        <fullName evidence="3">START domain-containing protein</fullName>
    </recommendedName>
</protein>
<sequence length="361" mass="40561">MAKFPLPASTFPRLELPRKDVGELEALSNLLIERTLVQYHEHEVVRRGVIDKARWKTVRQAQGIKALRERTTSSKRAADTATNRNGSVIPMLMVTGTIPGDLFDVMYGVLNPTTEAMRIKSSYDDDGLIDGCVLATLIKPSAEDPLRSLTLRWAVKRNPLFMAPVVRNRDAVYIESTGIAYTKSGERIGYQLVHSVELPGVHELVEHQIIRANFSLCYIYRQKTIETVDVFMHGIQNPRGVMPPSVGVITIAEALVSVSTYVHCAEMKKLAWLLRSAKTTLKADPPSDASQFHSDFLSFTEICLRRVLKPDLLQVLCYQENQFDLAVKIQRSDPDQSLVLRALCGARVGQEFRRNRDRGGE</sequence>
<reference evidence="1" key="3">
    <citation type="submission" date="2015-02" db="UniProtKB">
        <authorList>
            <consortium name="EnsemblProtists"/>
        </authorList>
    </citation>
    <scope>IDENTIFICATION</scope>
    <source>
        <strain evidence="1">DAOM BR144</strain>
    </source>
</reference>
<dbReference type="EMBL" id="GL376636">
    <property type="status" value="NOT_ANNOTATED_CDS"/>
    <property type="molecule type" value="Genomic_DNA"/>
</dbReference>
<name>K3W6D0_GLOUD</name>
<dbReference type="InParanoid" id="K3W6D0"/>
<reference evidence="2" key="1">
    <citation type="journal article" date="2010" name="Genome Biol.">
        <title>Genome sequence of the necrotrophic plant pathogen Pythium ultimum reveals original pathogenicity mechanisms and effector repertoire.</title>
        <authorList>
            <person name="Levesque C.A."/>
            <person name="Brouwer H."/>
            <person name="Cano L."/>
            <person name="Hamilton J.P."/>
            <person name="Holt C."/>
            <person name="Huitema E."/>
            <person name="Raffaele S."/>
            <person name="Robideau G.P."/>
            <person name="Thines M."/>
            <person name="Win J."/>
            <person name="Zerillo M.M."/>
            <person name="Beakes G.W."/>
            <person name="Boore J.L."/>
            <person name="Busam D."/>
            <person name="Dumas B."/>
            <person name="Ferriera S."/>
            <person name="Fuerstenberg S.I."/>
            <person name="Gachon C.M."/>
            <person name="Gaulin E."/>
            <person name="Govers F."/>
            <person name="Grenville-Briggs L."/>
            <person name="Horner N."/>
            <person name="Hostetler J."/>
            <person name="Jiang R.H."/>
            <person name="Johnson J."/>
            <person name="Krajaejun T."/>
            <person name="Lin H."/>
            <person name="Meijer H.J."/>
            <person name="Moore B."/>
            <person name="Morris P."/>
            <person name="Phuntmart V."/>
            <person name="Puiu D."/>
            <person name="Shetty J."/>
            <person name="Stajich J.E."/>
            <person name="Tripathy S."/>
            <person name="Wawra S."/>
            <person name="van West P."/>
            <person name="Whitty B.R."/>
            <person name="Coutinho P.M."/>
            <person name="Henrissat B."/>
            <person name="Martin F."/>
            <person name="Thomas P.D."/>
            <person name="Tyler B.M."/>
            <person name="De Vries R.P."/>
            <person name="Kamoun S."/>
            <person name="Yandell M."/>
            <person name="Tisserat N."/>
            <person name="Buell C.R."/>
        </authorList>
    </citation>
    <scope>NUCLEOTIDE SEQUENCE</scope>
    <source>
        <strain evidence="2">DAOM:BR144</strain>
    </source>
</reference>
<dbReference type="eggNOG" id="ENOG502R0S5">
    <property type="taxonomic scope" value="Eukaryota"/>
</dbReference>
<dbReference type="Gene3D" id="3.30.530.20">
    <property type="match status" value="1"/>
</dbReference>
<dbReference type="PANTHER" id="PTHR13510">
    <property type="entry name" value="FYVE-FINGER-CONTAINING RAB5 EFFECTOR PROTEIN RABENOSYN-5-RELATED"/>
    <property type="match status" value="1"/>
</dbReference>
<dbReference type="HOGENOM" id="CLU_015303_0_1_1"/>
<dbReference type="Proteomes" id="UP000019132">
    <property type="component" value="Unassembled WGS sequence"/>
</dbReference>
<keyword evidence="2" id="KW-1185">Reference proteome</keyword>
<organism evidence="1 2">
    <name type="scientific">Globisporangium ultimum (strain ATCC 200006 / CBS 805.95 / DAOM BR144)</name>
    <name type="common">Pythium ultimum</name>
    <dbReference type="NCBI Taxonomy" id="431595"/>
    <lineage>
        <taxon>Eukaryota</taxon>
        <taxon>Sar</taxon>
        <taxon>Stramenopiles</taxon>
        <taxon>Oomycota</taxon>
        <taxon>Peronosporomycetes</taxon>
        <taxon>Pythiales</taxon>
        <taxon>Pythiaceae</taxon>
        <taxon>Globisporangium</taxon>
    </lineage>
</organism>
<accession>K3W6D0</accession>
<reference evidence="2" key="2">
    <citation type="submission" date="2010-04" db="EMBL/GenBank/DDBJ databases">
        <authorList>
            <person name="Buell R."/>
            <person name="Hamilton J."/>
            <person name="Hostetler J."/>
        </authorList>
    </citation>
    <scope>NUCLEOTIDE SEQUENCE [LARGE SCALE GENOMIC DNA]</scope>
    <source>
        <strain evidence="2">DAOM:BR144</strain>
    </source>
</reference>
<dbReference type="AlphaFoldDB" id="K3W6D0"/>
<evidence type="ECO:0000313" key="1">
    <source>
        <dbReference type="EnsemblProtists" id="PYU1_T000521"/>
    </source>
</evidence>
<dbReference type="InterPro" id="IPR023393">
    <property type="entry name" value="START-like_dom_sf"/>
</dbReference>
<dbReference type="PANTHER" id="PTHR13510:SF44">
    <property type="entry name" value="RABENOSYN-5"/>
    <property type="match status" value="1"/>
</dbReference>
<evidence type="ECO:0008006" key="3">
    <source>
        <dbReference type="Google" id="ProtNLM"/>
    </source>
</evidence>
<dbReference type="VEuPathDB" id="FungiDB:PYU1_G000521"/>
<dbReference type="EnsemblProtists" id="PYU1_T000521">
    <property type="protein sequence ID" value="PYU1_T000521"/>
    <property type="gene ID" value="PYU1_G000521"/>
</dbReference>
<evidence type="ECO:0000313" key="2">
    <source>
        <dbReference type="Proteomes" id="UP000019132"/>
    </source>
</evidence>
<dbReference type="InterPro" id="IPR052727">
    <property type="entry name" value="Rab4/Rab5_effector"/>
</dbReference>